<organism evidence="7 8">
    <name type="scientific">Ravibacter arvi</name>
    <dbReference type="NCBI Taxonomy" id="2051041"/>
    <lineage>
        <taxon>Bacteria</taxon>
        <taxon>Pseudomonadati</taxon>
        <taxon>Bacteroidota</taxon>
        <taxon>Cytophagia</taxon>
        <taxon>Cytophagales</taxon>
        <taxon>Spirosomataceae</taxon>
        <taxon>Ravibacter</taxon>
    </lineage>
</organism>
<dbReference type="Pfam" id="PF01103">
    <property type="entry name" value="Omp85"/>
    <property type="match status" value="1"/>
</dbReference>
<comment type="caution">
    <text evidence="7">The sequence shown here is derived from an EMBL/GenBank/DDBJ whole genome shotgun (WGS) entry which is preliminary data.</text>
</comment>
<feature type="domain" description="Bacterial surface antigen (D15)" evidence="6">
    <location>
        <begin position="548"/>
        <end position="714"/>
    </location>
</feature>
<dbReference type="EMBL" id="BAABEY010000033">
    <property type="protein sequence ID" value="GAA4444945.1"/>
    <property type="molecule type" value="Genomic_DNA"/>
</dbReference>
<keyword evidence="4" id="KW-0472">Membrane</keyword>
<evidence type="ECO:0000256" key="1">
    <source>
        <dbReference type="ARBA" id="ARBA00004370"/>
    </source>
</evidence>
<comment type="subcellular location">
    <subcellularLocation>
        <location evidence="1">Membrane</location>
    </subcellularLocation>
</comment>
<evidence type="ECO:0000256" key="2">
    <source>
        <dbReference type="ARBA" id="ARBA00022692"/>
    </source>
</evidence>
<evidence type="ECO:0000256" key="4">
    <source>
        <dbReference type="ARBA" id="ARBA00023136"/>
    </source>
</evidence>
<sequence>MLVGNTLRVKTDTAVRVNPHSGLETELEGLLRPVANRTLFKFPYRVWLYYLMGEPKKERGFRQWFRSKLGEPPVLMTARALELNKQALEGYLHNEGYFRSEASGEIVAVKERWVKGNYQAYVRPRYTIDSMNFRPTGVAEFDSAFLESAKASYLQPGLPYRLSVIESERLRIDQYLKTKGFYFFSPEHLIIKVDSALGAHQVAMSVELKPDVAQTALKTYYVASVKVFTDYQGASSDSLENFHRMKNGNLLYDPHRLFRPRVFEETIGFRPGSRYNSEIQNITLSRIVNLKNFKFVRNKFELVPRSDSAMLDVVYQLSPLKRKSMRGEFSGLTKSNNLGGIQGNVSWNHRNIFRGAEQLRISADAGLDWQLGGGKAVAGSNFFRYKFETELSFPRFIVPFWHHNPEIDQTLPRTSLLLSYENLVQAGLYTLNSIRGQWGYTWQLHRTTHSLSPFGVNVVRPRNISEAFTELIFDSPNEFDIDRYMRILENRLLLESSYSISYNPVQNPYSRHQMMLSGGLNLVGNLAGLLVKSKSEGGKQLFDIPFEQFTRVDAEAKHYYTITPNIKWANRFVAGVGIPYGNSRALPQFKQYFVGGSTGIRAFQARTIGPGAYYADSVTRAIFRNTQFGDIKLEFNTELRMKMTSLFHGAVFVDAGNVWNYRELAEYGKNSVFRKDFYKQLAIGGGVGLRLDFTYLVLRLDLATPFRKPWYKYEDEPRNPWVFKEIDFGSKSWRKENLVLNIAVAYPF</sequence>
<keyword evidence="2" id="KW-0812">Transmembrane</keyword>
<dbReference type="InterPro" id="IPR039910">
    <property type="entry name" value="D15-like"/>
</dbReference>
<evidence type="ECO:0000313" key="8">
    <source>
        <dbReference type="Proteomes" id="UP001501508"/>
    </source>
</evidence>
<keyword evidence="5" id="KW-0998">Cell outer membrane</keyword>
<gene>
    <name evidence="7" type="ORF">GCM10023091_35840</name>
</gene>
<reference evidence="8" key="1">
    <citation type="journal article" date="2019" name="Int. J. Syst. Evol. Microbiol.">
        <title>The Global Catalogue of Microorganisms (GCM) 10K type strain sequencing project: providing services to taxonomists for standard genome sequencing and annotation.</title>
        <authorList>
            <consortium name="The Broad Institute Genomics Platform"/>
            <consortium name="The Broad Institute Genome Sequencing Center for Infectious Disease"/>
            <person name="Wu L."/>
            <person name="Ma J."/>
        </authorList>
    </citation>
    <scope>NUCLEOTIDE SEQUENCE [LARGE SCALE GENOMIC DNA]</scope>
    <source>
        <strain evidence="8">JCM 31920</strain>
    </source>
</reference>
<keyword evidence="3" id="KW-0732">Signal</keyword>
<dbReference type="PANTHER" id="PTHR12815:SF47">
    <property type="entry name" value="TRANSLOCATION AND ASSEMBLY MODULE SUBUNIT TAMA"/>
    <property type="match status" value="1"/>
</dbReference>
<dbReference type="InterPro" id="IPR000184">
    <property type="entry name" value="Bac_surfAg_D15"/>
</dbReference>
<evidence type="ECO:0000256" key="5">
    <source>
        <dbReference type="ARBA" id="ARBA00023237"/>
    </source>
</evidence>
<keyword evidence="8" id="KW-1185">Reference proteome</keyword>
<proteinExistence type="predicted"/>
<dbReference type="PANTHER" id="PTHR12815">
    <property type="entry name" value="SORTING AND ASSEMBLY MACHINERY SAMM50 PROTEIN FAMILY MEMBER"/>
    <property type="match status" value="1"/>
</dbReference>
<evidence type="ECO:0000313" key="7">
    <source>
        <dbReference type="EMBL" id="GAA4444945.1"/>
    </source>
</evidence>
<protein>
    <submittedName>
        <fullName evidence="7">BamA/TamA family outer membrane protein</fullName>
    </submittedName>
</protein>
<dbReference type="Proteomes" id="UP001501508">
    <property type="component" value="Unassembled WGS sequence"/>
</dbReference>
<accession>A0ABP8M5L3</accession>
<dbReference type="Gene3D" id="2.40.160.50">
    <property type="entry name" value="membrane protein fhac: a member of the omp85/tpsb transporter family"/>
    <property type="match status" value="1"/>
</dbReference>
<name>A0ABP8M5L3_9BACT</name>
<evidence type="ECO:0000256" key="3">
    <source>
        <dbReference type="ARBA" id="ARBA00022729"/>
    </source>
</evidence>
<evidence type="ECO:0000259" key="6">
    <source>
        <dbReference type="Pfam" id="PF01103"/>
    </source>
</evidence>